<accession>A0ABR1KMJ1</accession>
<proteinExistence type="predicted"/>
<evidence type="ECO:0000313" key="3">
    <source>
        <dbReference type="Proteomes" id="UP001363622"/>
    </source>
</evidence>
<name>A0ABR1KMJ1_9PEZI</name>
<feature type="region of interest" description="Disordered" evidence="1">
    <location>
        <begin position="155"/>
        <end position="293"/>
    </location>
</feature>
<gene>
    <name evidence="2" type="ORF">IWZ03DRAFT_174012</name>
</gene>
<feature type="compositionally biased region" description="Polar residues" evidence="1">
    <location>
        <begin position="248"/>
        <end position="259"/>
    </location>
</feature>
<dbReference type="Proteomes" id="UP001363622">
    <property type="component" value="Unassembled WGS sequence"/>
</dbReference>
<keyword evidence="3" id="KW-1185">Reference proteome</keyword>
<feature type="compositionally biased region" description="Low complexity" evidence="1">
    <location>
        <begin position="28"/>
        <end position="37"/>
    </location>
</feature>
<feature type="compositionally biased region" description="Low complexity" evidence="1">
    <location>
        <begin position="59"/>
        <end position="82"/>
    </location>
</feature>
<sequence length="645" mass="69030">MDQQSVAGFPDALDLRQSLSHDIDEKTSPSPTSLLSPRALHYASPAPPLLDKHGPYAHSSSSSSSSSTSPSSPCNLLPPSLLEPAPDPSSVPSLAHQQATNTTTPTLVLPRPDSTHDSIAASPDAATAALLRPSPHFLKAGHDLRLPSFQLLGIATPHPDRPLDPDNNTDSCSSPHQSPPPPPPPPLPTTRLSDAPSPKIARAPPSSGGAPPDSLPTPNSGSASKDPKLGDHRVELPTPPPDTGTKFWANSSHVRNTPMDSPARSDLERSSPGFGFAHSAPAQQSTSSAHDSSLPDTNGFGWLNGGLQAIMADMVSSRLSDNSVKVLSHALPCPSPTGQAFPQIIYAIHDTIPPASTVWINVFHAVPGRFNMADLPISPPTTPGPVVGGEDYFTSKVFDSAVPLHDQDGVDAKVARSPRPAVPPGTVDVSIVERFIPPSTSSELAGLFSATSPRSILLDRLVELSPDRGTLLFIYPTKTGGKTFMNSYLGPILDPILRAMHVVHNLSADLGASLGHMAAVDHLMEFEDMWRRLKIFVSQLSGESSTLDRFSRARATFTIVHAEKQKVMLDRRVWASDWWIKQEKPRVRTAISKYFRLAQKLPADVEIMPTNLIQEVLEGVGNKPYEHGAPQEGVEVGVFVIRRSS</sequence>
<evidence type="ECO:0000256" key="1">
    <source>
        <dbReference type="SAM" id="MobiDB-lite"/>
    </source>
</evidence>
<feature type="region of interest" description="Disordered" evidence="1">
    <location>
        <begin position="1"/>
        <end position="119"/>
    </location>
</feature>
<feature type="compositionally biased region" description="Polar residues" evidence="1">
    <location>
        <begin position="90"/>
        <end position="106"/>
    </location>
</feature>
<organism evidence="2 3">
    <name type="scientific">Phyllosticta citriasiana</name>
    <dbReference type="NCBI Taxonomy" id="595635"/>
    <lineage>
        <taxon>Eukaryota</taxon>
        <taxon>Fungi</taxon>
        <taxon>Dikarya</taxon>
        <taxon>Ascomycota</taxon>
        <taxon>Pezizomycotina</taxon>
        <taxon>Dothideomycetes</taxon>
        <taxon>Dothideomycetes incertae sedis</taxon>
        <taxon>Botryosphaeriales</taxon>
        <taxon>Phyllostictaceae</taxon>
        <taxon>Phyllosticta</taxon>
    </lineage>
</organism>
<dbReference type="EMBL" id="JBBPHU010000005">
    <property type="protein sequence ID" value="KAK7517520.1"/>
    <property type="molecule type" value="Genomic_DNA"/>
</dbReference>
<feature type="compositionally biased region" description="Basic and acidic residues" evidence="1">
    <location>
        <begin position="225"/>
        <end position="235"/>
    </location>
</feature>
<feature type="compositionally biased region" description="Pro residues" evidence="1">
    <location>
        <begin position="177"/>
        <end position="188"/>
    </location>
</feature>
<feature type="compositionally biased region" description="Polar residues" evidence="1">
    <location>
        <begin position="281"/>
        <end position="293"/>
    </location>
</feature>
<comment type="caution">
    <text evidence="2">The sequence shown here is derived from an EMBL/GenBank/DDBJ whole genome shotgun (WGS) entry which is preliminary data.</text>
</comment>
<reference evidence="2 3" key="1">
    <citation type="submission" date="2024-04" db="EMBL/GenBank/DDBJ databases">
        <title>Phyllosticta paracitricarpa is synonymous to the EU quarantine fungus P. citricarpa based on phylogenomic analyses.</title>
        <authorList>
            <consortium name="Lawrence Berkeley National Laboratory"/>
            <person name="Van Ingen-Buijs V.A."/>
            <person name="Van Westerhoven A.C."/>
            <person name="Haridas S."/>
            <person name="Skiadas P."/>
            <person name="Martin F."/>
            <person name="Groenewald J.Z."/>
            <person name="Crous P.W."/>
            <person name="Seidl M.F."/>
        </authorList>
    </citation>
    <scope>NUCLEOTIDE SEQUENCE [LARGE SCALE GENOMIC DNA]</scope>
    <source>
        <strain evidence="2 3">CBS 123371</strain>
    </source>
</reference>
<feature type="compositionally biased region" description="Low complexity" evidence="1">
    <location>
        <begin position="203"/>
        <end position="212"/>
    </location>
</feature>
<protein>
    <submittedName>
        <fullName evidence="2">Uncharacterized protein</fullName>
    </submittedName>
</protein>
<evidence type="ECO:0000313" key="2">
    <source>
        <dbReference type="EMBL" id="KAK7517520.1"/>
    </source>
</evidence>